<evidence type="ECO:0000313" key="2">
    <source>
        <dbReference type="EMBL" id="KAL3314186.1"/>
    </source>
</evidence>
<name>A0ABD2Q647_9PLAT</name>
<gene>
    <name evidence="2" type="ORF">Ciccas_007200</name>
</gene>
<accession>A0ABD2Q647</accession>
<proteinExistence type="predicted"/>
<feature type="region of interest" description="Disordered" evidence="1">
    <location>
        <begin position="25"/>
        <end position="101"/>
    </location>
</feature>
<evidence type="ECO:0000313" key="3">
    <source>
        <dbReference type="Proteomes" id="UP001626550"/>
    </source>
</evidence>
<organism evidence="2 3">
    <name type="scientific">Cichlidogyrus casuarinus</name>
    <dbReference type="NCBI Taxonomy" id="1844966"/>
    <lineage>
        <taxon>Eukaryota</taxon>
        <taxon>Metazoa</taxon>
        <taxon>Spiralia</taxon>
        <taxon>Lophotrochozoa</taxon>
        <taxon>Platyhelminthes</taxon>
        <taxon>Monogenea</taxon>
        <taxon>Monopisthocotylea</taxon>
        <taxon>Dactylogyridea</taxon>
        <taxon>Ancyrocephalidae</taxon>
        <taxon>Cichlidogyrus</taxon>
    </lineage>
</organism>
<evidence type="ECO:0000256" key="1">
    <source>
        <dbReference type="SAM" id="MobiDB-lite"/>
    </source>
</evidence>
<comment type="caution">
    <text evidence="2">The sequence shown here is derived from an EMBL/GenBank/DDBJ whole genome shotgun (WGS) entry which is preliminary data.</text>
</comment>
<feature type="compositionally biased region" description="Basic and acidic residues" evidence="1">
    <location>
        <begin position="38"/>
        <end position="52"/>
    </location>
</feature>
<feature type="compositionally biased region" description="Polar residues" evidence="1">
    <location>
        <begin position="61"/>
        <end position="84"/>
    </location>
</feature>
<dbReference type="AlphaFoldDB" id="A0ABD2Q647"/>
<sequence length="127" mass="14396">MPTNCLIIVKSQLAYNSRLLRLINSMEHSDNMQTETDSDNKKSKEEIEHSDFDFPFGSPLVNDSFSPQVSDSRNSSQIENSDPVASSDDDNTDDARPSGSLELRVHNISKFKLEDFQKELKVRFISP</sequence>
<dbReference type="EMBL" id="JBJKFK010001073">
    <property type="protein sequence ID" value="KAL3314186.1"/>
    <property type="molecule type" value="Genomic_DNA"/>
</dbReference>
<reference evidence="2 3" key="1">
    <citation type="submission" date="2024-11" db="EMBL/GenBank/DDBJ databases">
        <title>Adaptive evolution of stress response genes in parasites aligns with host niche diversity.</title>
        <authorList>
            <person name="Hahn C."/>
            <person name="Resl P."/>
        </authorList>
    </citation>
    <scope>NUCLEOTIDE SEQUENCE [LARGE SCALE GENOMIC DNA]</scope>
    <source>
        <strain evidence="2">EGGRZ-B1_66</strain>
        <tissue evidence="2">Body</tissue>
    </source>
</reference>
<keyword evidence="3" id="KW-1185">Reference proteome</keyword>
<dbReference type="Proteomes" id="UP001626550">
    <property type="component" value="Unassembled WGS sequence"/>
</dbReference>
<protein>
    <submittedName>
        <fullName evidence="2">Uncharacterized protein</fullName>
    </submittedName>
</protein>